<dbReference type="EMBL" id="JAQAGZ010000007">
    <property type="protein sequence ID" value="MCZ8513142.1"/>
    <property type="molecule type" value="Genomic_DNA"/>
</dbReference>
<comment type="function">
    <text evidence="2">Counteracts the endogenous Pycsar antiviral defense system. Phosphodiesterase that enables metal-dependent hydrolysis of host cyclic nucleotide Pycsar defense signals such as cCMP and cUMP.</text>
</comment>
<dbReference type="InterPro" id="IPR001279">
    <property type="entry name" value="Metallo-B-lactamas"/>
</dbReference>
<evidence type="ECO:0000256" key="3">
    <source>
        <dbReference type="ARBA" id="ARBA00048505"/>
    </source>
</evidence>
<dbReference type="PANTHER" id="PTHR23131">
    <property type="entry name" value="ENDORIBONUCLEASE LACTB2"/>
    <property type="match status" value="1"/>
</dbReference>
<evidence type="ECO:0000259" key="4">
    <source>
        <dbReference type="SMART" id="SM00849"/>
    </source>
</evidence>
<accession>A0ABT4Q8N2</accession>
<proteinExistence type="predicted"/>
<comment type="caution">
    <text evidence="5">The sequence shown here is derived from an EMBL/GenBank/DDBJ whole genome shotgun (WGS) entry which is preliminary data.</text>
</comment>
<evidence type="ECO:0000313" key="6">
    <source>
        <dbReference type="Proteomes" id="UP001527882"/>
    </source>
</evidence>
<protein>
    <submittedName>
        <fullName evidence="5">MBL fold metallo-hydrolase</fullName>
    </submittedName>
</protein>
<keyword evidence="6" id="KW-1185">Reference proteome</keyword>
<dbReference type="InterPro" id="IPR036866">
    <property type="entry name" value="RibonucZ/Hydroxyglut_hydro"/>
</dbReference>
<name>A0ABT4Q8N2_9BACL</name>
<dbReference type="Pfam" id="PF00753">
    <property type="entry name" value="Lactamase_B"/>
    <property type="match status" value="1"/>
</dbReference>
<dbReference type="PANTHER" id="PTHR23131:SF4">
    <property type="entry name" value="METALLO-BETA-LACTAMASE SUPERFAMILY POTEIN"/>
    <property type="match status" value="1"/>
</dbReference>
<dbReference type="SUPFAM" id="SSF56281">
    <property type="entry name" value="Metallo-hydrolase/oxidoreductase"/>
    <property type="match status" value="1"/>
</dbReference>
<dbReference type="SMART" id="SM00849">
    <property type="entry name" value="Lactamase_B"/>
    <property type="match status" value="1"/>
</dbReference>
<dbReference type="Gene3D" id="3.60.15.10">
    <property type="entry name" value="Ribonuclease Z/Hydroxyacylglutathione hydrolase-like"/>
    <property type="match status" value="1"/>
</dbReference>
<sequence>MISKEGCSVYPIMVPTHYSLRTFNFYLIEEAGSLSLIDAGVDSEECWGAFIRMMSENGFTLHDLTRIIITHSHQDHVGLINRISSVREIPVYAHKESIHRLKRDKEFLSLRVAFFQQLYQEMGCGTSGERQVQKLKEDVRENEKNKIRGDILPLNDFNTVAGLQVIETPGHSPDHLVFFHEQRKWLFIGDHLISHMSSNALVEPDRTGRRIMTLIQYVDSLKKCSSLDIEIAFSGHGELIRNHKELVMTKLSRIHKRADMILLLVASGISTAAELAVSYFKELYQREFSLVMSEIIGYLDYLEMQNKIQKELKDEIWHYYIYKADGV</sequence>
<evidence type="ECO:0000313" key="5">
    <source>
        <dbReference type="EMBL" id="MCZ8513142.1"/>
    </source>
</evidence>
<gene>
    <name evidence="5" type="ORF">O9H85_12045</name>
</gene>
<dbReference type="InterPro" id="IPR050662">
    <property type="entry name" value="Sec-metab_biosynth-thioest"/>
</dbReference>
<evidence type="ECO:0000256" key="1">
    <source>
        <dbReference type="ARBA" id="ARBA00034221"/>
    </source>
</evidence>
<reference evidence="5 6" key="1">
    <citation type="submission" date="2022-12" db="EMBL/GenBank/DDBJ databases">
        <title>Draft genome sequence of Paenibacillus sp. dW9.</title>
        <authorList>
            <person name="Choi E.-W."/>
            <person name="Kim D.-U."/>
        </authorList>
    </citation>
    <scope>NUCLEOTIDE SEQUENCE [LARGE SCALE GENOMIC DNA]</scope>
    <source>
        <strain evidence="6">dW9</strain>
    </source>
</reference>
<dbReference type="Proteomes" id="UP001527882">
    <property type="component" value="Unassembled WGS sequence"/>
</dbReference>
<dbReference type="RefSeq" id="WP_269881632.1">
    <property type="nucleotide sequence ID" value="NZ_JAQAGZ010000007.1"/>
</dbReference>
<feature type="domain" description="Metallo-beta-lactamase" evidence="4">
    <location>
        <begin position="22"/>
        <end position="236"/>
    </location>
</feature>
<organism evidence="5 6">
    <name type="scientific">Paenibacillus gyeongsangnamensis</name>
    <dbReference type="NCBI Taxonomy" id="3388067"/>
    <lineage>
        <taxon>Bacteria</taxon>
        <taxon>Bacillati</taxon>
        <taxon>Bacillota</taxon>
        <taxon>Bacilli</taxon>
        <taxon>Bacillales</taxon>
        <taxon>Paenibacillaceae</taxon>
        <taxon>Paenibacillus</taxon>
    </lineage>
</organism>
<comment type="catalytic activity">
    <reaction evidence="1">
        <text>3',5'-cyclic CMP + H2O = CMP + H(+)</text>
        <dbReference type="Rhea" id="RHEA:72675"/>
        <dbReference type="ChEBI" id="CHEBI:15377"/>
        <dbReference type="ChEBI" id="CHEBI:15378"/>
        <dbReference type="ChEBI" id="CHEBI:58003"/>
        <dbReference type="ChEBI" id="CHEBI:60377"/>
    </reaction>
    <physiologicalReaction direction="left-to-right" evidence="1">
        <dbReference type="Rhea" id="RHEA:72676"/>
    </physiologicalReaction>
</comment>
<evidence type="ECO:0000256" key="2">
    <source>
        <dbReference type="ARBA" id="ARBA00034301"/>
    </source>
</evidence>
<comment type="catalytic activity">
    <reaction evidence="3">
        <text>3',5'-cyclic UMP + H2O = UMP + H(+)</text>
        <dbReference type="Rhea" id="RHEA:70575"/>
        <dbReference type="ChEBI" id="CHEBI:15377"/>
        <dbReference type="ChEBI" id="CHEBI:15378"/>
        <dbReference type="ChEBI" id="CHEBI:57865"/>
        <dbReference type="ChEBI" id="CHEBI:184387"/>
    </reaction>
    <physiologicalReaction direction="left-to-right" evidence="3">
        <dbReference type="Rhea" id="RHEA:70576"/>
    </physiologicalReaction>
</comment>